<evidence type="ECO:0000313" key="2">
    <source>
        <dbReference type="EMBL" id="KAF7987785.1"/>
    </source>
</evidence>
<keyword evidence="1" id="KW-0732">Signal</keyword>
<dbReference type="Gene3D" id="2.60.40.60">
    <property type="entry name" value="Cadherins"/>
    <property type="match status" value="1"/>
</dbReference>
<dbReference type="PROSITE" id="PS51257">
    <property type="entry name" value="PROKAR_LIPOPROTEIN"/>
    <property type="match status" value="1"/>
</dbReference>
<comment type="caution">
    <text evidence="2">The sequence shown here is derived from an EMBL/GenBank/DDBJ whole genome shotgun (WGS) entry which is preliminary data.</text>
</comment>
<dbReference type="AlphaFoldDB" id="A0A835CP63"/>
<evidence type="ECO:0000256" key="1">
    <source>
        <dbReference type="SAM" id="SignalP"/>
    </source>
</evidence>
<reference evidence="2 3" key="1">
    <citation type="submission" date="2020-08" db="EMBL/GenBank/DDBJ databases">
        <title>Aphidius gifuensis genome sequencing and assembly.</title>
        <authorList>
            <person name="Du Z."/>
        </authorList>
    </citation>
    <scope>NUCLEOTIDE SEQUENCE [LARGE SCALE GENOMIC DNA]</scope>
    <source>
        <strain evidence="2">YNYX2018</strain>
        <tissue evidence="2">Adults</tissue>
    </source>
</reference>
<gene>
    <name evidence="2" type="ORF">HCN44_003648</name>
</gene>
<evidence type="ECO:0000313" key="3">
    <source>
        <dbReference type="Proteomes" id="UP000639338"/>
    </source>
</evidence>
<proteinExistence type="predicted"/>
<feature type="chain" id="PRO_5032933066" description="Cadherin domain-containing protein" evidence="1">
    <location>
        <begin position="23"/>
        <end position="136"/>
    </location>
</feature>
<name>A0A835CP63_APHGI</name>
<dbReference type="SUPFAM" id="SSF49313">
    <property type="entry name" value="Cadherin-like"/>
    <property type="match status" value="1"/>
</dbReference>
<feature type="signal peptide" evidence="1">
    <location>
        <begin position="1"/>
        <end position="22"/>
    </location>
</feature>
<organism evidence="2 3">
    <name type="scientific">Aphidius gifuensis</name>
    <name type="common">Parasitoid wasp</name>
    <dbReference type="NCBI Taxonomy" id="684658"/>
    <lineage>
        <taxon>Eukaryota</taxon>
        <taxon>Metazoa</taxon>
        <taxon>Ecdysozoa</taxon>
        <taxon>Arthropoda</taxon>
        <taxon>Hexapoda</taxon>
        <taxon>Insecta</taxon>
        <taxon>Pterygota</taxon>
        <taxon>Neoptera</taxon>
        <taxon>Endopterygota</taxon>
        <taxon>Hymenoptera</taxon>
        <taxon>Apocrita</taxon>
        <taxon>Ichneumonoidea</taxon>
        <taxon>Braconidae</taxon>
        <taxon>Aphidiinae</taxon>
        <taxon>Aphidius</taxon>
    </lineage>
</organism>
<evidence type="ECO:0008006" key="4">
    <source>
        <dbReference type="Google" id="ProtNLM"/>
    </source>
</evidence>
<dbReference type="EMBL" id="JACMRX010000006">
    <property type="protein sequence ID" value="KAF7987785.1"/>
    <property type="molecule type" value="Genomic_DNA"/>
</dbReference>
<sequence>MNNQRNNLFLTLFVMCAIFACAIDVSECKPAPVRSLFKDESVVASVQPHYEVNRIIGKVHVEKLYDSDDLVYKIIGGDRNEMFAVDPKTGVIRINKSFARIKPMLYDSYCTLIVEGRSSRYCGTIKVIVFVDPDQY</sequence>
<dbReference type="InterPro" id="IPR015919">
    <property type="entry name" value="Cadherin-like_sf"/>
</dbReference>
<dbReference type="GO" id="GO:0016020">
    <property type="term" value="C:membrane"/>
    <property type="evidence" value="ECO:0007669"/>
    <property type="project" value="InterPro"/>
</dbReference>
<dbReference type="GO" id="GO:0005509">
    <property type="term" value="F:calcium ion binding"/>
    <property type="evidence" value="ECO:0007669"/>
    <property type="project" value="InterPro"/>
</dbReference>
<keyword evidence="3" id="KW-1185">Reference proteome</keyword>
<accession>A0A835CP63</accession>
<dbReference type="CDD" id="cd11304">
    <property type="entry name" value="Cadherin_repeat"/>
    <property type="match status" value="1"/>
</dbReference>
<dbReference type="Proteomes" id="UP000639338">
    <property type="component" value="Unassembled WGS sequence"/>
</dbReference>
<protein>
    <recommendedName>
        <fullName evidence="4">Cadherin domain-containing protein</fullName>
    </recommendedName>
</protein>